<dbReference type="PROSITE" id="PS51257">
    <property type="entry name" value="PROKAR_LIPOPROTEIN"/>
    <property type="match status" value="1"/>
</dbReference>
<proteinExistence type="inferred from homology"/>
<dbReference type="GO" id="GO:0003755">
    <property type="term" value="F:peptidyl-prolyl cis-trans isomerase activity"/>
    <property type="evidence" value="ECO:0007669"/>
    <property type="project" value="UniProtKB-UniRule"/>
</dbReference>
<evidence type="ECO:0000256" key="1">
    <source>
        <dbReference type="ARBA" id="ARBA00000971"/>
    </source>
</evidence>
<dbReference type="Pfam" id="PF00160">
    <property type="entry name" value="Pro_isomerase"/>
    <property type="match status" value="1"/>
</dbReference>
<organism evidence="8 9">
    <name type="scientific">Evansella caseinilytica</name>
    <dbReference type="NCBI Taxonomy" id="1503961"/>
    <lineage>
        <taxon>Bacteria</taxon>
        <taxon>Bacillati</taxon>
        <taxon>Bacillota</taxon>
        <taxon>Bacilli</taxon>
        <taxon>Bacillales</taxon>
        <taxon>Bacillaceae</taxon>
        <taxon>Evansella</taxon>
    </lineage>
</organism>
<keyword evidence="3 5" id="KW-0697">Rotamase</keyword>
<feature type="domain" description="PPIase cyclophilin-type" evidence="7">
    <location>
        <begin position="91"/>
        <end position="270"/>
    </location>
</feature>
<dbReference type="PRINTS" id="PR00153">
    <property type="entry name" value="CSAPPISMRASE"/>
</dbReference>
<evidence type="ECO:0000256" key="6">
    <source>
        <dbReference type="SAM" id="MobiDB-lite"/>
    </source>
</evidence>
<evidence type="ECO:0000256" key="4">
    <source>
        <dbReference type="ARBA" id="ARBA00023235"/>
    </source>
</evidence>
<comment type="catalytic activity">
    <reaction evidence="1 5">
        <text>[protein]-peptidylproline (omega=180) = [protein]-peptidylproline (omega=0)</text>
        <dbReference type="Rhea" id="RHEA:16237"/>
        <dbReference type="Rhea" id="RHEA-COMP:10747"/>
        <dbReference type="Rhea" id="RHEA-COMP:10748"/>
        <dbReference type="ChEBI" id="CHEBI:83833"/>
        <dbReference type="ChEBI" id="CHEBI:83834"/>
        <dbReference type="EC" id="5.2.1.8"/>
    </reaction>
</comment>
<protein>
    <recommendedName>
        <fullName evidence="5">Peptidyl-prolyl cis-trans isomerase</fullName>
        <shortName evidence="5">PPIase</shortName>
        <ecNumber evidence="5">5.2.1.8</ecNumber>
    </recommendedName>
</protein>
<evidence type="ECO:0000256" key="5">
    <source>
        <dbReference type="RuleBase" id="RU363019"/>
    </source>
</evidence>
<evidence type="ECO:0000259" key="7">
    <source>
        <dbReference type="PROSITE" id="PS50072"/>
    </source>
</evidence>
<dbReference type="EMBL" id="FNPI01000019">
    <property type="protein sequence ID" value="SDZ58992.1"/>
    <property type="molecule type" value="Genomic_DNA"/>
</dbReference>
<evidence type="ECO:0000313" key="8">
    <source>
        <dbReference type="EMBL" id="SDZ58992.1"/>
    </source>
</evidence>
<feature type="signal peptide" evidence="5">
    <location>
        <begin position="1"/>
        <end position="20"/>
    </location>
</feature>
<sequence length="273" mass="29947">MMRKKTMTLLLICFSVLLLATACGQGKEESADSSQGAAPDGEETPEEQPADDEETAEEPDKEQQPEREIAPDAYPQLSDEVAENESEAIIHTNMGSIHIKLFPEYAPKAVENFLTLSEDGYYDDVIFHRVIEDFMIQGGDPTGTGGGGESIYGEAFEDEFTTALAHFRGALSMANSGPNSNSSQFFIVHAGKEDLSNEWFEAVKEQYGIGFPEETQEHYLELGGTPHLDFSHTVFGQVIDGMDVLDNIARVETDAGDKPLEDVIIESVEVITK</sequence>
<dbReference type="Proteomes" id="UP000198935">
    <property type="component" value="Unassembled WGS sequence"/>
</dbReference>
<accession>A0A1H3U981</accession>
<dbReference type="EC" id="5.2.1.8" evidence="5"/>
<dbReference type="PROSITE" id="PS00170">
    <property type="entry name" value="CSA_PPIASE_1"/>
    <property type="match status" value="1"/>
</dbReference>
<feature type="region of interest" description="Disordered" evidence="6">
    <location>
        <begin position="26"/>
        <end position="74"/>
    </location>
</feature>
<gene>
    <name evidence="8" type="ORF">SAMN05421736_11980</name>
</gene>
<dbReference type="AlphaFoldDB" id="A0A1H3U981"/>
<feature type="compositionally biased region" description="Basic and acidic residues" evidence="6">
    <location>
        <begin position="61"/>
        <end position="70"/>
    </location>
</feature>
<keyword evidence="9" id="KW-1185">Reference proteome</keyword>
<evidence type="ECO:0000256" key="3">
    <source>
        <dbReference type="ARBA" id="ARBA00023110"/>
    </source>
</evidence>
<dbReference type="GO" id="GO:0006457">
    <property type="term" value="P:protein folding"/>
    <property type="evidence" value="ECO:0007669"/>
    <property type="project" value="InterPro"/>
</dbReference>
<dbReference type="PANTHER" id="PTHR45625">
    <property type="entry name" value="PEPTIDYL-PROLYL CIS-TRANS ISOMERASE-RELATED"/>
    <property type="match status" value="1"/>
</dbReference>
<evidence type="ECO:0000313" key="9">
    <source>
        <dbReference type="Proteomes" id="UP000198935"/>
    </source>
</evidence>
<feature type="compositionally biased region" description="Acidic residues" evidence="6">
    <location>
        <begin position="40"/>
        <end position="60"/>
    </location>
</feature>
<dbReference type="PROSITE" id="PS50072">
    <property type="entry name" value="CSA_PPIASE_2"/>
    <property type="match status" value="1"/>
</dbReference>
<comment type="function">
    <text evidence="2 5">PPIases accelerate the folding of proteins. It catalyzes the cis-trans isomerization of proline imidic peptide bonds in oligopeptides.</text>
</comment>
<evidence type="ECO:0000256" key="2">
    <source>
        <dbReference type="ARBA" id="ARBA00002388"/>
    </source>
</evidence>
<keyword evidence="4 5" id="KW-0413">Isomerase</keyword>
<dbReference type="STRING" id="1503961.SAMN05421736_11980"/>
<dbReference type="InterPro" id="IPR002130">
    <property type="entry name" value="Cyclophilin-type_PPIase_dom"/>
</dbReference>
<dbReference type="InterPro" id="IPR029000">
    <property type="entry name" value="Cyclophilin-like_dom_sf"/>
</dbReference>
<dbReference type="InterPro" id="IPR020892">
    <property type="entry name" value="Cyclophilin-type_PPIase_CS"/>
</dbReference>
<dbReference type="Gene3D" id="2.40.100.10">
    <property type="entry name" value="Cyclophilin-like"/>
    <property type="match status" value="1"/>
</dbReference>
<dbReference type="CDD" id="cd00317">
    <property type="entry name" value="cyclophilin"/>
    <property type="match status" value="1"/>
</dbReference>
<dbReference type="PANTHER" id="PTHR45625:SF4">
    <property type="entry name" value="PEPTIDYLPROLYL ISOMERASE DOMAIN AND WD REPEAT-CONTAINING PROTEIN 1"/>
    <property type="match status" value="1"/>
</dbReference>
<dbReference type="SUPFAM" id="SSF50891">
    <property type="entry name" value="Cyclophilin-like"/>
    <property type="match status" value="1"/>
</dbReference>
<feature type="chain" id="PRO_5039757833" description="Peptidyl-prolyl cis-trans isomerase" evidence="5">
    <location>
        <begin position="21"/>
        <end position="273"/>
    </location>
</feature>
<comment type="similarity">
    <text evidence="5">Belongs to the cyclophilin-type PPIase family.</text>
</comment>
<dbReference type="InterPro" id="IPR044666">
    <property type="entry name" value="Cyclophilin_A-like"/>
</dbReference>
<name>A0A1H3U981_9BACI</name>
<reference evidence="9" key="1">
    <citation type="submission" date="2016-10" db="EMBL/GenBank/DDBJ databases">
        <authorList>
            <person name="Varghese N."/>
            <person name="Submissions S."/>
        </authorList>
    </citation>
    <scope>NUCLEOTIDE SEQUENCE [LARGE SCALE GENOMIC DNA]</scope>
    <source>
        <strain evidence="9">SP</strain>
    </source>
</reference>
<keyword evidence="5" id="KW-0732">Signal</keyword>